<gene>
    <name evidence="7" type="ORF">NDN08_001999</name>
</gene>
<protein>
    <recommendedName>
        <fullName evidence="6">Sugar phosphate transporter domain-containing protein</fullName>
    </recommendedName>
</protein>
<name>A0AAV8UW54_9RHOD</name>
<dbReference type="Pfam" id="PF03151">
    <property type="entry name" value="TPT"/>
    <property type="match status" value="1"/>
</dbReference>
<feature type="transmembrane region" description="Helical" evidence="5">
    <location>
        <begin position="206"/>
        <end position="227"/>
    </location>
</feature>
<keyword evidence="2 5" id="KW-0812">Transmembrane</keyword>
<evidence type="ECO:0000256" key="1">
    <source>
        <dbReference type="ARBA" id="ARBA00004141"/>
    </source>
</evidence>
<comment type="caution">
    <text evidence="7">The sequence shown here is derived from an EMBL/GenBank/DDBJ whole genome shotgun (WGS) entry which is preliminary data.</text>
</comment>
<evidence type="ECO:0000256" key="5">
    <source>
        <dbReference type="SAM" id="Phobius"/>
    </source>
</evidence>
<evidence type="ECO:0000256" key="4">
    <source>
        <dbReference type="ARBA" id="ARBA00023136"/>
    </source>
</evidence>
<organism evidence="7 8">
    <name type="scientific">Rhodosorus marinus</name>
    <dbReference type="NCBI Taxonomy" id="101924"/>
    <lineage>
        <taxon>Eukaryota</taxon>
        <taxon>Rhodophyta</taxon>
        <taxon>Stylonematophyceae</taxon>
        <taxon>Stylonematales</taxon>
        <taxon>Stylonemataceae</taxon>
        <taxon>Rhodosorus</taxon>
    </lineage>
</organism>
<feature type="transmembrane region" description="Helical" evidence="5">
    <location>
        <begin position="54"/>
        <end position="76"/>
    </location>
</feature>
<dbReference type="GO" id="GO:0016020">
    <property type="term" value="C:membrane"/>
    <property type="evidence" value="ECO:0007669"/>
    <property type="project" value="UniProtKB-SubCell"/>
</dbReference>
<dbReference type="InterPro" id="IPR050186">
    <property type="entry name" value="TPT_transporter"/>
</dbReference>
<proteinExistence type="predicted"/>
<feature type="domain" description="Sugar phosphate transporter" evidence="6">
    <location>
        <begin position="34"/>
        <end position="314"/>
    </location>
</feature>
<feature type="transmembrane region" description="Helical" evidence="5">
    <location>
        <begin position="96"/>
        <end position="116"/>
    </location>
</feature>
<keyword evidence="3 5" id="KW-1133">Transmembrane helix</keyword>
<feature type="transmembrane region" description="Helical" evidence="5">
    <location>
        <begin position="177"/>
        <end position="194"/>
    </location>
</feature>
<evidence type="ECO:0000259" key="6">
    <source>
        <dbReference type="Pfam" id="PF03151"/>
    </source>
</evidence>
<evidence type="ECO:0000313" key="7">
    <source>
        <dbReference type="EMBL" id="KAJ8905492.1"/>
    </source>
</evidence>
<evidence type="ECO:0000256" key="2">
    <source>
        <dbReference type="ARBA" id="ARBA00022692"/>
    </source>
</evidence>
<keyword evidence="8" id="KW-1185">Reference proteome</keyword>
<evidence type="ECO:0000256" key="3">
    <source>
        <dbReference type="ARBA" id="ARBA00022989"/>
    </source>
</evidence>
<feature type="transmembrane region" description="Helical" evidence="5">
    <location>
        <begin position="239"/>
        <end position="263"/>
    </location>
</feature>
<dbReference type="InterPro" id="IPR004853">
    <property type="entry name" value="Sugar_P_trans_dom"/>
</dbReference>
<dbReference type="EMBL" id="JAMWBK010000004">
    <property type="protein sequence ID" value="KAJ8905492.1"/>
    <property type="molecule type" value="Genomic_DNA"/>
</dbReference>
<accession>A0AAV8UW54</accession>
<dbReference type="PANTHER" id="PTHR11132">
    <property type="entry name" value="SOLUTE CARRIER FAMILY 35"/>
    <property type="match status" value="1"/>
</dbReference>
<feature type="transmembrane region" description="Helical" evidence="5">
    <location>
        <begin position="299"/>
        <end position="319"/>
    </location>
</feature>
<feature type="transmembrane region" description="Helical" evidence="5">
    <location>
        <begin position="28"/>
        <end position="47"/>
    </location>
</feature>
<keyword evidence="4 5" id="KW-0472">Membrane</keyword>
<dbReference type="Proteomes" id="UP001157974">
    <property type="component" value="Unassembled WGS sequence"/>
</dbReference>
<evidence type="ECO:0000313" key="8">
    <source>
        <dbReference type="Proteomes" id="UP001157974"/>
    </source>
</evidence>
<feature type="transmembrane region" description="Helical" evidence="5">
    <location>
        <begin position="147"/>
        <end position="165"/>
    </location>
</feature>
<reference evidence="7 8" key="1">
    <citation type="journal article" date="2023" name="Nat. Commun.">
        <title>Origin of minicircular mitochondrial genomes in red algae.</title>
        <authorList>
            <person name="Lee Y."/>
            <person name="Cho C.H."/>
            <person name="Lee Y.M."/>
            <person name="Park S.I."/>
            <person name="Yang J.H."/>
            <person name="West J.A."/>
            <person name="Bhattacharya D."/>
            <person name="Yoon H.S."/>
        </authorList>
    </citation>
    <scope>NUCLEOTIDE SEQUENCE [LARGE SCALE GENOMIC DNA]</scope>
    <source>
        <strain evidence="7 8">CCMP1338</strain>
        <tissue evidence="7">Whole cell</tissue>
    </source>
</reference>
<comment type="subcellular location">
    <subcellularLocation>
        <location evidence="1">Membrane</location>
        <topology evidence="1">Multi-pass membrane protein</topology>
    </subcellularLocation>
</comment>
<dbReference type="AlphaFoldDB" id="A0AAV8UW54"/>
<sequence length="330" mass="36135">MTGSGEDEKPEMEETSGWKLDSHVRSQILKSIGYCSFYILVSSTMVFTNKALTYSYRFSSTTVLLLCQMVFTAILLPLVKSTGLISFEKFDFKRAFQVTPISLFYCLNGACGLMALKSMSVPSYTLIKRLAPLFTISMEYTVLNKKASTGVILAVCTMVVGTLIASQDDSKSAVSGWAFGFASCILQALYLALVKKSGAQSGLNTWGVLFYHSLLSVPILTALVLLLGEFEAFLNFDQWFSRGFQIVFVGSLFAGFLLNYALFLCTERTSPTSTVVSGHVKALAQTVIGFFTFEGADTSFWYLFGTGVNISGGAGYAYAKYKYLQTQGSK</sequence>